<organism evidence="2 3">
    <name type="scientific">Stylosanthes scabra</name>
    <dbReference type="NCBI Taxonomy" id="79078"/>
    <lineage>
        <taxon>Eukaryota</taxon>
        <taxon>Viridiplantae</taxon>
        <taxon>Streptophyta</taxon>
        <taxon>Embryophyta</taxon>
        <taxon>Tracheophyta</taxon>
        <taxon>Spermatophyta</taxon>
        <taxon>Magnoliopsida</taxon>
        <taxon>eudicotyledons</taxon>
        <taxon>Gunneridae</taxon>
        <taxon>Pentapetalae</taxon>
        <taxon>rosids</taxon>
        <taxon>fabids</taxon>
        <taxon>Fabales</taxon>
        <taxon>Fabaceae</taxon>
        <taxon>Papilionoideae</taxon>
        <taxon>50 kb inversion clade</taxon>
        <taxon>dalbergioids sensu lato</taxon>
        <taxon>Dalbergieae</taxon>
        <taxon>Pterocarpus clade</taxon>
        <taxon>Stylosanthes</taxon>
    </lineage>
</organism>
<accession>A0ABU6Y6L0</accession>
<evidence type="ECO:0000313" key="3">
    <source>
        <dbReference type="Proteomes" id="UP001341840"/>
    </source>
</evidence>
<reference evidence="2 3" key="1">
    <citation type="journal article" date="2023" name="Plants (Basel)">
        <title>Bridging the Gap: Combining Genomics and Transcriptomics Approaches to Understand Stylosanthes scabra, an Orphan Legume from the Brazilian Caatinga.</title>
        <authorList>
            <person name="Ferreira-Neto J.R.C."/>
            <person name="da Silva M.D."/>
            <person name="Binneck E."/>
            <person name="de Melo N.F."/>
            <person name="da Silva R.H."/>
            <person name="de Melo A.L.T.M."/>
            <person name="Pandolfi V."/>
            <person name="Bustamante F.O."/>
            <person name="Brasileiro-Vidal A.C."/>
            <person name="Benko-Iseppon A.M."/>
        </authorList>
    </citation>
    <scope>NUCLEOTIDE SEQUENCE [LARGE SCALE GENOMIC DNA]</scope>
    <source>
        <tissue evidence="2">Leaves</tissue>
    </source>
</reference>
<feature type="region of interest" description="Disordered" evidence="1">
    <location>
        <begin position="26"/>
        <end position="82"/>
    </location>
</feature>
<sequence length="145" mass="16029">MESLLYSSTHTASLKQSSLKRLNVKSNLPAPSLPTRSLPPLRPQPVLSPFPSAVAPLARPPSVTTHHSPLPTRLLASRRNSEPAVQGRWDSVARVVSELRCSSSTHTRSGLVQGHSHLRSKLPFKVLRVKSLIWFLRDMIFGDLV</sequence>
<evidence type="ECO:0000313" key="2">
    <source>
        <dbReference type="EMBL" id="MED6204899.1"/>
    </source>
</evidence>
<feature type="compositionally biased region" description="Low complexity" evidence="1">
    <location>
        <begin position="28"/>
        <end position="39"/>
    </location>
</feature>
<gene>
    <name evidence="2" type="ORF">PIB30_012945</name>
</gene>
<comment type="caution">
    <text evidence="2">The sequence shown here is derived from an EMBL/GenBank/DDBJ whole genome shotgun (WGS) entry which is preliminary data.</text>
</comment>
<dbReference type="EMBL" id="JASCZI010241688">
    <property type="protein sequence ID" value="MED6204899.1"/>
    <property type="molecule type" value="Genomic_DNA"/>
</dbReference>
<name>A0ABU6Y6L0_9FABA</name>
<protein>
    <submittedName>
        <fullName evidence="2">Uncharacterized protein</fullName>
    </submittedName>
</protein>
<keyword evidence="3" id="KW-1185">Reference proteome</keyword>
<evidence type="ECO:0000256" key="1">
    <source>
        <dbReference type="SAM" id="MobiDB-lite"/>
    </source>
</evidence>
<proteinExistence type="predicted"/>
<dbReference type="Proteomes" id="UP001341840">
    <property type="component" value="Unassembled WGS sequence"/>
</dbReference>